<dbReference type="Proteomes" id="UP000293925">
    <property type="component" value="Unassembled WGS sequence"/>
</dbReference>
<dbReference type="InterPro" id="IPR054015">
    <property type="entry name" value="ExsA-like_N"/>
</dbReference>
<dbReference type="Gene3D" id="1.10.10.60">
    <property type="entry name" value="Homeodomain-like"/>
    <property type="match status" value="1"/>
</dbReference>
<organism evidence="5 6">
    <name type="scientific">Pedobacter psychrodurus</name>
    <dbReference type="NCBI Taxonomy" id="2530456"/>
    <lineage>
        <taxon>Bacteria</taxon>
        <taxon>Pseudomonadati</taxon>
        <taxon>Bacteroidota</taxon>
        <taxon>Sphingobacteriia</taxon>
        <taxon>Sphingobacteriales</taxon>
        <taxon>Sphingobacteriaceae</taxon>
        <taxon>Pedobacter</taxon>
    </lineage>
</organism>
<dbReference type="InterPro" id="IPR018060">
    <property type="entry name" value="HTH_AraC"/>
</dbReference>
<dbReference type="AlphaFoldDB" id="A0A4R0PVB4"/>
<keyword evidence="2" id="KW-0238">DNA-binding</keyword>
<dbReference type="PROSITE" id="PS01124">
    <property type="entry name" value="HTH_ARAC_FAMILY_2"/>
    <property type="match status" value="1"/>
</dbReference>
<dbReference type="PANTHER" id="PTHR43280">
    <property type="entry name" value="ARAC-FAMILY TRANSCRIPTIONAL REGULATOR"/>
    <property type="match status" value="1"/>
</dbReference>
<dbReference type="Pfam" id="PF12833">
    <property type="entry name" value="HTH_18"/>
    <property type="match status" value="1"/>
</dbReference>
<keyword evidence="1" id="KW-0805">Transcription regulation</keyword>
<dbReference type="GO" id="GO:0003700">
    <property type="term" value="F:DNA-binding transcription factor activity"/>
    <property type="evidence" value="ECO:0007669"/>
    <property type="project" value="InterPro"/>
</dbReference>
<gene>
    <name evidence="5" type="ORF">EZ456_15985</name>
</gene>
<sequence length="265" mass="30569">MDVMPVAKFVHACYSNKKLVTDPFITEFAIMHIKSGSFIVYEADKKQIFTAGSIIFFKKNHLAKLIKVPEVDKNFESVSMILNDTVIKNYISSNHLIMEERYKGRNIFALKNCTPLQDYFDSLYKYGNGSNEGKLIEKSMVLLDLLLLHAPQLQSALLDLGMPGKIDLEAYMSKNFMFNTEIKNFAHLTGRSLASFKRDFNRLFFTSPHKWLQQKRLDMAFFMLKEKSLKPTQVYLEVGFEDLSHFSFAFKKTFGIPPSMIYSGE</sequence>
<accession>A0A4R0PVB4</accession>
<dbReference type="EMBL" id="SJSO01000013">
    <property type="protein sequence ID" value="TCD25527.1"/>
    <property type="molecule type" value="Genomic_DNA"/>
</dbReference>
<evidence type="ECO:0000313" key="6">
    <source>
        <dbReference type="Proteomes" id="UP000293925"/>
    </source>
</evidence>
<dbReference type="GO" id="GO:0043565">
    <property type="term" value="F:sequence-specific DNA binding"/>
    <property type="evidence" value="ECO:0007669"/>
    <property type="project" value="InterPro"/>
</dbReference>
<evidence type="ECO:0000256" key="2">
    <source>
        <dbReference type="ARBA" id="ARBA00023125"/>
    </source>
</evidence>
<name>A0A4R0PVB4_9SPHI</name>
<evidence type="ECO:0000256" key="1">
    <source>
        <dbReference type="ARBA" id="ARBA00023015"/>
    </source>
</evidence>
<reference evidence="5 6" key="1">
    <citation type="submission" date="2019-02" db="EMBL/GenBank/DDBJ databases">
        <title>Pedobacter sp. RP-3-21 sp. nov., isolated from Arctic soil.</title>
        <authorList>
            <person name="Dahal R.H."/>
        </authorList>
    </citation>
    <scope>NUCLEOTIDE SEQUENCE [LARGE SCALE GENOMIC DNA]</scope>
    <source>
        <strain evidence="5 6">RP-3-21</strain>
    </source>
</reference>
<keyword evidence="6" id="KW-1185">Reference proteome</keyword>
<protein>
    <submittedName>
        <fullName evidence="5">AraC family transcriptional regulator</fullName>
    </submittedName>
</protein>
<evidence type="ECO:0000259" key="4">
    <source>
        <dbReference type="PROSITE" id="PS01124"/>
    </source>
</evidence>
<dbReference type="PANTHER" id="PTHR43280:SF10">
    <property type="entry name" value="REGULATORY PROTEIN POCR"/>
    <property type="match status" value="1"/>
</dbReference>
<feature type="domain" description="HTH araC/xylS-type" evidence="4">
    <location>
        <begin position="166"/>
        <end position="264"/>
    </location>
</feature>
<keyword evidence="3" id="KW-0804">Transcription</keyword>
<evidence type="ECO:0000256" key="3">
    <source>
        <dbReference type="ARBA" id="ARBA00023163"/>
    </source>
</evidence>
<dbReference type="SMART" id="SM00342">
    <property type="entry name" value="HTH_ARAC"/>
    <property type="match status" value="1"/>
</dbReference>
<dbReference type="InterPro" id="IPR009057">
    <property type="entry name" value="Homeodomain-like_sf"/>
</dbReference>
<proteinExistence type="predicted"/>
<evidence type="ECO:0000313" key="5">
    <source>
        <dbReference type="EMBL" id="TCD25527.1"/>
    </source>
</evidence>
<dbReference type="OrthoDB" id="799767at2"/>
<comment type="caution">
    <text evidence="5">The sequence shown here is derived from an EMBL/GenBank/DDBJ whole genome shotgun (WGS) entry which is preliminary data.</text>
</comment>
<dbReference type="Pfam" id="PF22200">
    <property type="entry name" value="ExsA_N"/>
    <property type="match status" value="1"/>
</dbReference>
<dbReference type="RefSeq" id="WP_131531828.1">
    <property type="nucleotide sequence ID" value="NZ_SJSO01000013.1"/>
</dbReference>
<dbReference type="SUPFAM" id="SSF46689">
    <property type="entry name" value="Homeodomain-like"/>
    <property type="match status" value="1"/>
</dbReference>